<dbReference type="InterPro" id="IPR001128">
    <property type="entry name" value="Cyt_P450"/>
</dbReference>
<dbReference type="InterPro" id="IPR017972">
    <property type="entry name" value="Cyt_P450_CS"/>
</dbReference>
<dbReference type="InterPro" id="IPR002401">
    <property type="entry name" value="Cyt_P450_E_grp-I"/>
</dbReference>
<evidence type="ECO:0000256" key="6">
    <source>
        <dbReference type="ARBA" id="ARBA00023002"/>
    </source>
</evidence>
<dbReference type="GO" id="GO:0005506">
    <property type="term" value="F:iron ion binding"/>
    <property type="evidence" value="ECO:0007669"/>
    <property type="project" value="InterPro"/>
</dbReference>
<dbReference type="GO" id="GO:0020037">
    <property type="term" value="F:heme binding"/>
    <property type="evidence" value="ECO:0007669"/>
    <property type="project" value="InterPro"/>
</dbReference>
<comment type="cofactor">
    <cofactor evidence="1 9">
        <name>heme</name>
        <dbReference type="ChEBI" id="CHEBI:30413"/>
    </cofactor>
</comment>
<dbReference type="GO" id="GO:0004497">
    <property type="term" value="F:monooxygenase activity"/>
    <property type="evidence" value="ECO:0007669"/>
    <property type="project" value="UniProtKB-KW"/>
</dbReference>
<comment type="similarity">
    <text evidence="3 10">Belongs to the cytochrome P450 family.</text>
</comment>
<name>A0A8H8T3E6_9AGAM</name>
<keyword evidence="7 9" id="KW-0408">Iron</keyword>
<evidence type="ECO:0000256" key="5">
    <source>
        <dbReference type="ARBA" id="ARBA00022723"/>
    </source>
</evidence>
<dbReference type="Gene3D" id="1.10.630.10">
    <property type="entry name" value="Cytochrome P450"/>
    <property type="match status" value="1"/>
</dbReference>
<sequence length="443" mass="49844">MTLSQTAGEGSDPALCIAGELRNLGRGAAVLGLLVFSVYSDRRGRYYHYHALETFITVNTIELATELLEKHASATANRPKNVMIHDLLGWSEGVAFRKHDEWHKKQRRLMASALHHTAARSRISRDQTSFQKHVSAAVGDFILRLAYGYTPGQDDTLAMVHRAFSYMAKASVQYFLVNDFPFLKYLPAWFPGGGFQAFAKEGKESRVMYASSSFEMVFEQVRTGRTEAPSYVSQLLEAKGGANITDTDIELIKWTLRLCLRVYFKTSDHFILIGDSVEDPAKLAQAEIDTIIGRERLPELKDRENMPYTDALIQEVIRLCPSPRLPHTATEDIQLGDHHIPKNATINANIWAMLRDPKHYSSAHTFDPSRYLKPIPDPDPRKYSFGFGRRVCPGHHVANNATWIMCTGILSVFDLQPSPELLARVEELGAGRLCRCTSCSNRI</sequence>
<keyword evidence="6 10" id="KW-0560">Oxidoreductase</keyword>
<dbReference type="InterPro" id="IPR050364">
    <property type="entry name" value="Cytochrome_P450_fung"/>
</dbReference>
<dbReference type="PRINTS" id="PR00463">
    <property type="entry name" value="EP450I"/>
</dbReference>
<accession>A0A8H8T3E6</accession>
<dbReference type="Proteomes" id="UP000650533">
    <property type="component" value="Chromosome 15"/>
</dbReference>
<evidence type="ECO:0000256" key="10">
    <source>
        <dbReference type="RuleBase" id="RU000461"/>
    </source>
</evidence>
<organism evidence="11 12">
    <name type="scientific">Rhizoctonia solani</name>
    <dbReference type="NCBI Taxonomy" id="456999"/>
    <lineage>
        <taxon>Eukaryota</taxon>
        <taxon>Fungi</taxon>
        <taxon>Dikarya</taxon>
        <taxon>Basidiomycota</taxon>
        <taxon>Agaricomycotina</taxon>
        <taxon>Agaricomycetes</taxon>
        <taxon>Cantharellales</taxon>
        <taxon>Ceratobasidiaceae</taxon>
        <taxon>Rhizoctonia</taxon>
    </lineage>
</organism>
<evidence type="ECO:0000313" key="11">
    <source>
        <dbReference type="EMBL" id="QRW26518.1"/>
    </source>
</evidence>
<protein>
    <submittedName>
        <fullName evidence="11">Cytochrome P450 family protein</fullName>
    </submittedName>
</protein>
<dbReference type="Pfam" id="PF00067">
    <property type="entry name" value="p450"/>
    <property type="match status" value="1"/>
</dbReference>
<dbReference type="GO" id="GO:0016705">
    <property type="term" value="F:oxidoreductase activity, acting on paired donors, with incorporation or reduction of molecular oxygen"/>
    <property type="evidence" value="ECO:0007669"/>
    <property type="project" value="InterPro"/>
</dbReference>
<dbReference type="GeneID" id="67034457"/>
<evidence type="ECO:0000256" key="1">
    <source>
        <dbReference type="ARBA" id="ARBA00001971"/>
    </source>
</evidence>
<reference evidence="11" key="1">
    <citation type="submission" date="2020-05" db="EMBL/GenBank/DDBJ databases">
        <title>Evolutionary and genomic comparisons of hybrid uninucleate and nonhybrid Rhizoctonia fungi.</title>
        <authorList>
            <person name="Li C."/>
            <person name="Chen X."/>
        </authorList>
    </citation>
    <scope>NUCLEOTIDE SEQUENCE</scope>
    <source>
        <strain evidence="11">AG-1 IA</strain>
    </source>
</reference>
<gene>
    <name evidence="11" type="ORF">RhiXN_12179</name>
</gene>
<dbReference type="PROSITE" id="PS00086">
    <property type="entry name" value="CYTOCHROME_P450"/>
    <property type="match status" value="1"/>
</dbReference>
<keyword evidence="8 10" id="KW-0503">Monooxygenase</keyword>
<keyword evidence="5 9" id="KW-0479">Metal-binding</keyword>
<dbReference type="InterPro" id="IPR036396">
    <property type="entry name" value="Cyt_P450_sf"/>
</dbReference>
<evidence type="ECO:0000256" key="4">
    <source>
        <dbReference type="ARBA" id="ARBA00022617"/>
    </source>
</evidence>
<evidence type="ECO:0000256" key="3">
    <source>
        <dbReference type="ARBA" id="ARBA00010617"/>
    </source>
</evidence>
<dbReference type="PANTHER" id="PTHR46300:SF7">
    <property type="entry name" value="P450, PUTATIVE (EUROFUNG)-RELATED"/>
    <property type="match status" value="1"/>
</dbReference>
<comment type="pathway">
    <text evidence="2">Secondary metabolite biosynthesis.</text>
</comment>
<dbReference type="RefSeq" id="XP_043186755.1">
    <property type="nucleotide sequence ID" value="XM_043331994.1"/>
</dbReference>
<dbReference type="PANTHER" id="PTHR46300">
    <property type="entry name" value="P450, PUTATIVE (EUROFUNG)-RELATED-RELATED"/>
    <property type="match status" value="1"/>
</dbReference>
<dbReference type="SUPFAM" id="SSF48264">
    <property type="entry name" value="Cytochrome P450"/>
    <property type="match status" value="1"/>
</dbReference>
<dbReference type="AlphaFoldDB" id="A0A8H8T3E6"/>
<evidence type="ECO:0000256" key="2">
    <source>
        <dbReference type="ARBA" id="ARBA00005179"/>
    </source>
</evidence>
<evidence type="ECO:0000256" key="7">
    <source>
        <dbReference type="ARBA" id="ARBA00023004"/>
    </source>
</evidence>
<dbReference type="KEGG" id="rsx:RhiXN_12179"/>
<evidence type="ECO:0000256" key="8">
    <source>
        <dbReference type="ARBA" id="ARBA00023033"/>
    </source>
</evidence>
<proteinExistence type="inferred from homology"/>
<feature type="binding site" description="axial binding residue" evidence="9">
    <location>
        <position position="392"/>
    </location>
    <ligand>
        <name>heme</name>
        <dbReference type="ChEBI" id="CHEBI:30413"/>
    </ligand>
    <ligandPart>
        <name>Fe</name>
        <dbReference type="ChEBI" id="CHEBI:18248"/>
    </ligandPart>
</feature>
<evidence type="ECO:0000313" key="12">
    <source>
        <dbReference type="Proteomes" id="UP000650533"/>
    </source>
</evidence>
<keyword evidence="4 9" id="KW-0349">Heme</keyword>
<evidence type="ECO:0000256" key="9">
    <source>
        <dbReference type="PIRSR" id="PIRSR602401-1"/>
    </source>
</evidence>
<dbReference type="EMBL" id="CP059672">
    <property type="protein sequence ID" value="QRW26518.1"/>
    <property type="molecule type" value="Genomic_DNA"/>
</dbReference>